<dbReference type="PANTHER" id="PTHR38687">
    <property type="entry name" value="CELL DIVISION PROTEIN DEDD-RELATED"/>
    <property type="match status" value="1"/>
</dbReference>
<dbReference type="GO" id="GO:0032153">
    <property type="term" value="C:cell division site"/>
    <property type="evidence" value="ECO:0007669"/>
    <property type="project" value="TreeGrafter"/>
</dbReference>
<dbReference type="Pfam" id="PF05036">
    <property type="entry name" value="SPOR"/>
    <property type="match status" value="1"/>
</dbReference>
<comment type="caution">
    <text evidence="4">The sequence shown here is derived from an EMBL/GenBank/DDBJ whole genome shotgun (WGS) entry which is preliminary data.</text>
</comment>
<keyword evidence="2" id="KW-0472">Membrane</keyword>
<dbReference type="PANTHER" id="PTHR38687:SF1">
    <property type="entry name" value="CELL DIVISION PROTEIN DEDD"/>
    <property type="match status" value="1"/>
</dbReference>
<dbReference type="InterPro" id="IPR052521">
    <property type="entry name" value="Cell_div_SPOR-domain"/>
</dbReference>
<dbReference type="SUPFAM" id="SSF110997">
    <property type="entry name" value="Sporulation related repeat"/>
    <property type="match status" value="1"/>
</dbReference>
<feature type="domain" description="SPOR" evidence="3">
    <location>
        <begin position="140"/>
        <end position="218"/>
    </location>
</feature>
<organism evidence="4 5">
    <name type="scientific">Pseudomethylobacillus aquaticus</name>
    <dbReference type="NCBI Taxonomy" id="2676064"/>
    <lineage>
        <taxon>Bacteria</taxon>
        <taxon>Pseudomonadati</taxon>
        <taxon>Pseudomonadota</taxon>
        <taxon>Betaproteobacteria</taxon>
        <taxon>Nitrosomonadales</taxon>
        <taxon>Methylophilaceae</taxon>
        <taxon>Pseudomethylobacillus</taxon>
    </lineage>
</organism>
<dbReference type="InterPro" id="IPR007730">
    <property type="entry name" value="SPOR-like_dom"/>
</dbReference>
<evidence type="ECO:0000313" key="4">
    <source>
        <dbReference type="EMBL" id="ROH88053.1"/>
    </source>
</evidence>
<dbReference type="AlphaFoldDB" id="A0A3N0V5R4"/>
<dbReference type="GO" id="GO:0032506">
    <property type="term" value="P:cytokinetic process"/>
    <property type="evidence" value="ECO:0007669"/>
    <property type="project" value="TreeGrafter"/>
</dbReference>
<feature type="region of interest" description="Disordered" evidence="1">
    <location>
        <begin position="77"/>
        <end position="135"/>
    </location>
</feature>
<feature type="compositionally biased region" description="Low complexity" evidence="1">
    <location>
        <begin position="85"/>
        <end position="104"/>
    </location>
</feature>
<evidence type="ECO:0000259" key="3">
    <source>
        <dbReference type="PROSITE" id="PS51724"/>
    </source>
</evidence>
<evidence type="ECO:0000313" key="5">
    <source>
        <dbReference type="Proteomes" id="UP000275137"/>
    </source>
</evidence>
<dbReference type="RefSeq" id="WP_123236047.1">
    <property type="nucleotide sequence ID" value="NZ_RJVP01000001.1"/>
</dbReference>
<evidence type="ECO:0000256" key="2">
    <source>
        <dbReference type="SAM" id="Phobius"/>
    </source>
</evidence>
<dbReference type="GO" id="GO:0030428">
    <property type="term" value="C:cell septum"/>
    <property type="evidence" value="ECO:0007669"/>
    <property type="project" value="TreeGrafter"/>
</dbReference>
<keyword evidence="2" id="KW-1133">Transmembrane helix</keyword>
<proteinExistence type="predicted"/>
<feature type="compositionally biased region" description="Basic and acidic residues" evidence="1">
    <location>
        <begin position="106"/>
        <end position="117"/>
    </location>
</feature>
<dbReference type="GO" id="GO:0042834">
    <property type="term" value="F:peptidoglycan binding"/>
    <property type="evidence" value="ECO:0007669"/>
    <property type="project" value="InterPro"/>
</dbReference>
<accession>A0A3N0V5R4</accession>
<dbReference type="PROSITE" id="PS51724">
    <property type="entry name" value="SPOR"/>
    <property type="match status" value="1"/>
</dbReference>
<evidence type="ECO:0000256" key="1">
    <source>
        <dbReference type="SAM" id="MobiDB-lite"/>
    </source>
</evidence>
<dbReference type="Gene3D" id="3.30.70.1070">
    <property type="entry name" value="Sporulation related repeat"/>
    <property type="match status" value="1"/>
</dbReference>
<protein>
    <submittedName>
        <fullName evidence="4">Sporulation protein</fullName>
    </submittedName>
</protein>
<keyword evidence="2" id="KW-0812">Transmembrane</keyword>
<dbReference type="Proteomes" id="UP000275137">
    <property type="component" value="Unassembled WGS sequence"/>
</dbReference>
<feature type="compositionally biased region" description="Low complexity" evidence="1">
    <location>
        <begin position="118"/>
        <end position="131"/>
    </location>
</feature>
<keyword evidence="5" id="KW-1185">Reference proteome</keyword>
<name>A0A3N0V5R4_9PROT</name>
<sequence>MASKQLNEQEIQFQKRARRRLVGAVALVLVMVTVLPMILDDHAEPLPQQAIDISIPSQQGTEHRLPVEEEAVELPLADSAEPESLPADDLPELAPAPAAPQAPAKSETRSQESKAVEAKPAASKPAAPNSVEAKPKPAAVSTASSFAVQIGVFSEADNVKQLQAKLSLLGVESYTETVETSAGQKIRLRAGPYPDRAAADNVLVRLKSADIPGMVVSNK</sequence>
<dbReference type="InterPro" id="IPR036680">
    <property type="entry name" value="SPOR-like_sf"/>
</dbReference>
<dbReference type="EMBL" id="RJVP01000001">
    <property type="protein sequence ID" value="ROH88053.1"/>
    <property type="molecule type" value="Genomic_DNA"/>
</dbReference>
<gene>
    <name evidence="4" type="ORF">ED236_00780</name>
</gene>
<reference evidence="4 5" key="1">
    <citation type="submission" date="2018-10" db="EMBL/GenBank/DDBJ databases">
        <authorList>
            <person name="Chen W.-M."/>
        </authorList>
    </citation>
    <scope>NUCLEOTIDE SEQUENCE [LARGE SCALE GENOMIC DNA]</scope>
    <source>
        <strain evidence="4 5">H-5</strain>
    </source>
</reference>
<feature type="transmembrane region" description="Helical" evidence="2">
    <location>
        <begin position="21"/>
        <end position="39"/>
    </location>
</feature>